<dbReference type="AlphaFoldDB" id="A0ABD4SBQ2"/>
<dbReference type="Pfam" id="PF08849">
    <property type="entry name" value="BrxA"/>
    <property type="match status" value="1"/>
</dbReference>
<dbReference type="RefSeq" id="WP_086355471.1">
    <property type="nucleotide sequence ID" value="NZ_JAJNUD010000016.1"/>
</dbReference>
<reference evidence="1 2" key="1">
    <citation type="submission" date="2021-12" db="EMBL/GenBank/DDBJ databases">
        <title>Antimicrobial susceptibility of Lactobacillus delbrueckii subsp. lactis obtained from milk products and other habitats.</title>
        <authorList>
            <person name="Shani N."/>
        </authorList>
    </citation>
    <scope>NUCLEOTIDE SEQUENCE [LARGE SCALE GENOMIC DNA]</scope>
    <source>
        <strain evidence="1 2">CIRM BIA 266</strain>
    </source>
</reference>
<proteinExistence type="predicted"/>
<dbReference type="EMBL" id="JAJNUD010000016">
    <property type="protein sequence ID" value="MCD5518307.1"/>
    <property type="molecule type" value="Genomic_DNA"/>
</dbReference>
<dbReference type="InterPro" id="IPR023137">
    <property type="entry name" value="BrxA_sf"/>
</dbReference>
<dbReference type="InterPro" id="IPR014948">
    <property type="entry name" value="BrxA"/>
</dbReference>
<gene>
    <name evidence="1" type="ORF">LOB39_07020</name>
</gene>
<accession>A0ABD4SBQ2</accession>
<evidence type="ECO:0000313" key="1">
    <source>
        <dbReference type="EMBL" id="MCD5518307.1"/>
    </source>
</evidence>
<evidence type="ECO:0000313" key="2">
    <source>
        <dbReference type="Proteomes" id="UP001320314"/>
    </source>
</evidence>
<name>A0ABD4SBQ2_9LACO</name>
<organism evidence="1 2">
    <name type="scientific">Lactobacillus delbrueckii subsp. allosunkii</name>
    <dbReference type="NCBI Taxonomy" id="1050107"/>
    <lineage>
        <taxon>Bacteria</taxon>
        <taxon>Bacillati</taxon>
        <taxon>Bacillota</taxon>
        <taxon>Bacilli</taxon>
        <taxon>Lactobacillales</taxon>
        <taxon>Lactobacillaceae</taxon>
        <taxon>Lactobacillus</taxon>
    </lineage>
</organism>
<comment type="caution">
    <text evidence="1">The sequence shown here is derived from an EMBL/GenBank/DDBJ whole genome shotgun (WGS) entry which is preliminary data.</text>
</comment>
<sequence length="204" mass="23496">MAVIKGNWPYTGVITREKFLFNEMRITAQLQFKGLSDDEIIDKVVNDNLYQYPTNRMLRSIARACLRRLASLGDPNLVSALATAPVEVAKQIDLYGMMCQYHLVWDFMTTVIGEKYRTNNLSYGRVDINMFFTALQEQNENVAQWSDSTITRIKSELNHVLIENDYLDNIKSTKLNPVMIAPILERYIKTHGDRTALIAFNCFD</sequence>
<dbReference type="Gene3D" id="1.10.3540.10">
    <property type="entry name" value="uncharacterized protein from magnetospirillum magneticum domain"/>
    <property type="match status" value="1"/>
</dbReference>
<protein>
    <submittedName>
        <fullName evidence="1">DUF1819 family protein</fullName>
    </submittedName>
</protein>
<dbReference type="Proteomes" id="UP001320314">
    <property type="component" value="Unassembled WGS sequence"/>
</dbReference>